<feature type="transmembrane region" description="Helical" evidence="2">
    <location>
        <begin position="6"/>
        <end position="26"/>
    </location>
</feature>
<reference evidence="3 4" key="1">
    <citation type="submission" date="2021-09" db="EMBL/GenBank/DDBJ databases">
        <title>Genomic insights and catalytic innovation underlie evolution of tropane alkaloids biosynthesis.</title>
        <authorList>
            <person name="Wang Y.-J."/>
            <person name="Tian T."/>
            <person name="Huang J.-P."/>
            <person name="Huang S.-X."/>
        </authorList>
    </citation>
    <scope>NUCLEOTIDE SEQUENCE [LARGE SCALE GENOMIC DNA]</scope>
    <source>
        <strain evidence="3">KIB-2018</strain>
        <tissue evidence="3">Leaf</tissue>
    </source>
</reference>
<name>A0AAV8SX17_9ROSI</name>
<evidence type="ECO:0000256" key="1">
    <source>
        <dbReference type="SAM" id="MobiDB-lite"/>
    </source>
</evidence>
<dbReference type="AlphaFoldDB" id="A0AAV8SX17"/>
<comment type="caution">
    <text evidence="3">The sequence shown here is derived from an EMBL/GenBank/DDBJ whole genome shotgun (WGS) entry which is preliminary data.</text>
</comment>
<keyword evidence="2" id="KW-1133">Transmembrane helix</keyword>
<evidence type="ECO:0000256" key="2">
    <source>
        <dbReference type="SAM" id="Phobius"/>
    </source>
</evidence>
<proteinExistence type="predicted"/>
<gene>
    <name evidence="3" type="ORF">K2173_000384</name>
</gene>
<keyword evidence="2" id="KW-0472">Membrane</keyword>
<dbReference type="Proteomes" id="UP001159364">
    <property type="component" value="Linkage Group LG07"/>
</dbReference>
<keyword evidence="2" id="KW-0812">Transmembrane</keyword>
<dbReference type="EMBL" id="JAIWQS010000007">
    <property type="protein sequence ID" value="KAJ8758663.1"/>
    <property type="molecule type" value="Genomic_DNA"/>
</dbReference>
<accession>A0AAV8SX17</accession>
<feature type="region of interest" description="Disordered" evidence="1">
    <location>
        <begin position="37"/>
        <end position="67"/>
    </location>
</feature>
<keyword evidence="4" id="KW-1185">Reference proteome</keyword>
<evidence type="ECO:0000313" key="4">
    <source>
        <dbReference type="Proteomes" id="UP001159364"/>
    </source>
</evidence>
<protein>
    <submittedName>
        <fullName evidence="3">Uncharacterized protein</fullName>
    </submittedName>
</protein>
<sequence>MGMVVVISLPLILFGVVLGLGCYFLGRAKARKDLRTNPEVFGTPAPPTGATYSVPPPLFKPDNSSNV</sequence>
<evidence type="ECO:0000313" key="3">
    <source>
        <dbReference type="EMBL" id="KAJ8758663.1"/>
    </source>
</evidence>
<organism evidence="3 4">
    <name type="scientific">Erythroxylum novogranatense</name>
    <dbReference type="NCBI Taxonomy" id="1862640"/>
    <lineage>
        <taxon>Eukaryota</taxon>
        <taxon>Viridiplantae</taxon>
        <taxon>Streptophyta</taxon>
        <taxon>Embryophyta</taxon>
        <taxon>Tracheophyta</taxon>
        <taxon>Spermatophyta</taxon>
        <taxon>Magnoliopsida</taxon>
        <taxon>eudicotyledons</taxon>
        <taxon>Gunneridae</taxon>
        <taxon>Pentapetalae</taxon>
        <taxon>rosids</taxon>
        <taxon>fabids</taxon>
        <taxon>Malpighiales</taxon>
        <taxon>Erythroxylaceae</taxon>
        <taxon>Erythroxylum</taxon>
    </lineage>
</organism>